<evidence type="ECO:0000256" key="1">
    <source>
        <dbReference type="SAM" id="Phobius"/>
    </source>
</evidence>
<dbReference type="OrthoDB" id="517026at2"/>
<keyword evidence="1" id="KW-1133">Transmembrane helix</keyword>
<name>A0A3S1DE71_9CYAN</name>
<feature type="transmembrane region" description="Helical" evidence="1">
    <location>
        <begin position="38"/>
        <end position="55"/>
    </location>
</feature>
<dbReference type="RefSeq" id="WP_127080171.1">
    <property type="nucleotide sequence ID" value="NZ_RSCL01000003.1"/>
</dbReference>
<dbReference type="EMBL" id="RSCL01000003">
    <property type="protein sequence ID" value="RUT08356.1"/>
    <property type="molecule type" value="Genomic_DNA"/>
</dbReference>
<dbReference type="AlphaFoldDB" id="A0A3S1DE71"/>
<protein>
    <submittedName>
        <fullName evidence="2">Uncharacterized protein</fullName>
    </submittedName>
</protein>
<accession>A0A3S1DE71</accession>
<keyword evidence="1" id="KW-0812">Transmembrane</keyword>
<reference evidence="2" key="1">
    <citation type="submission" date="2018-12" db="EMBL/GenBank/DDBJ databases">
        <authorList>
            <person name="Will S."/>
            <person name="Neumann-Schaal M."/>
            <person name="Henke P."/>
        </authorList>
    </citation>
    <scope>NUCLEOTIDE SEQUENCE</scope>
    <source>
        <strain evidence="2">PCC 7102</strain>
    </source>
</reference>
<comment type="caution">
    <text evidence="2">The sequence shown here is derived from an EMBL/GenBank/DDBJ whole genome shotgun (WGS) entry which is preliminary data.</text>
</comment>
<evidence type="ECO:0000313" key="2">
    <source>
        <dbReference type="EMBL" id="RUT08356.1"/>
    </source>
</evidence>
<dbReference type="Proteomes" id="UP000271624">
    <property type="component" value="Unassembled WGS sequence"/>
</dbReference>
<evidence type="ECO:0000313" key="3">
    <source>
        <dbReference type="Proteomes" id="UP000271624"/>
    </source>
</evidence>
<keyword evidence="3" id="KW-1185">Reference proteome</keyword>
<organism evidence="2 3">
    <name type="scientific">Dulcicalothrix desertica PCC 7102</name>
    <dbReference type="NCBI Taxonomy" id="232991"/>
    <lineage>
        <taxon>Bacteria</taxon>
        <taxon>Bacillati</taxon>
        <taxon>Cyanobacteriota</taxon>
        <taxon>Cyanophyceae</taxon>
        <taxon>Nostocales</taxon>
        <taxon>Calotrichaceae</taxon>
        <taxon>Dulcicalothrix</taxon>
    </lineage>
</organism>
<feature type="transmembrane region" description="Helical" evidence="1">
    <location>
        <begin position="61"/>
        <end position="80"/>
    </location>
</feature>
<gene>
    <name evidence="2" type="ORF">DSM106972_015240</name>
</gene>
<proteinExistence type="predicted"/>
<sequence length="119" mass="13233">MNNNTDPNYQSEYSPWNPFLPTKRDIERSEELSKKEPWVAGVLSFLLLPAAMIYLNRGVNNLKIVGYVFVIAFAVGLTTYNSKNEKELDAIGNLIGVCGQIAATAENIRAVTLARKRVS</sequence>
<reference evidence="2" key="2">
    <citation type="journal article" date="2019" name="Genome Biol. Evol.">
        <title>Day and night: Metabolic profiles and evolutionary relationships of six axenic non-marine cyanobacteria.</title>
        <authorList>
            <person name="Will S.E."/>
            <person name="Henke P."/>
            <person name="Boedeker C."/>
            <person name="Huang S."/>
            <person name="Brinkmann H."/>
            <person name="Rohde M."/>
            <person name="Jarek M."/>
            <person name="Friedl T."/>
            <person name="Seufert S."/>
            <person name="Schumacher M."/>
            <person name="Overmann J."/>
            <person name="Neumann-Schaal M."/>
            <person name="Petersen J."/>
        </authorList>
    </citation>
    <scope>NUCLEOTIDE SEQUENCE [LARGE SCALE GENOMIC DNA]</scope>
    <source>
        <strain evidence="2">PCC 7102</strain>
    </source>
</reference>
<keyword evidence="1" id="KW-0472">Membrane</keyword>